<reference evidence="5 6" key="1">
    <citation type="submission" date="2018-02" db="EMBL/GenBank/DDBJ databases">
        <title>Genomic Encyclopedia of Archaeal and Bacterial Type Strains, Phase II (KMG-II): from individual species to whole genera.</title>
        <authorList>
            <person name="Goeker M."/>
        </authorList>
    </citation>
    <scope>NUCLEOTIDE SEQUENCE [LARGE SCALE GENOMIC DNA]</scope>
    <source>
        <strain evidence="5 6">DSM 18921</strain>
    </source>
</reference>
<dbReference type="PANTHER" id="PTHR38340:SF1">
    <property type="entry name" value="S-LAYER PROTEIN"/>
    <property type="match status" value="1"/>
</dbReference>
<keyword evidence="2" id="KW-0964">Secreted</keyword>
<dbReference type="EMBL" id="PVEP01000003">
    <property type="protein sequence ID" value="PQV57018.1"/>
    <property type="molecule type" value="Genomic_DNA"/>
</dbReference>
<dbReference type="InterPro" id="IPR001343">
    <property type="entry name" value="Hemolysn_Ca-bd"/>
</dbReference>
<dbReference type="SUPFAM" id="SSF51120">
    <property type="entry name" value="beta-Roll"/>
    <property type="match status" value="4"/>
</dbReference>
<dbReference type="Gene3D" id="2.170.16.10">
    <property type="entry name" value="Hedgehog/Intein (Hint) domain"/>
    <property type="match status" value="1"/>
</dbReference>
<dbReference type="Pfam" id="PF00353">
    <property type="entry name" value="HemolysinCabind"/>
    <property type="match status" value="5"/>
</dbReference>
<dbReference type="Proteomes" id="UP000238338">
    <property type="component" value="Unassembled WGS sequence"/>
</dbReference>
<dbReference type="InterPro" id="IPR011049">
    <property type="entry name" value="Serralysin-like_metalloprot_C"/>
</dbReference>
<feature type="region of interest" description="Disordered" evidence="3">
    <location>
        <begin position="681"/>
        <end position="724"/>
    </location>
</feature>
<dbReference type="GO" id="GO:0016539">
    <property type="term" value="P:intein-mediated protein splicing"/>
    <property type="evidence" value="ECO:0007669"/>
    <property type="project" value="InterPro"/>
</dbReference>
<dbReference type="PANTHER" id="PTHR38340">
    <property type="entry name" value="S-LAYER PROTEIN"/>
    <property type="match status" value="1"/>
</dbReference>
<feature type="domain" description="Hedgehog/Intein (Hint)" evidence="4">
    <location>
        <begin position="522"/>
        <end position="654"/>
    </location>
</feature>
<dbReference type="InterPro" id="IPR018511">
    <property type="entry name" value="Hemolysin-typ_Ca-bd_CS"/>
</dbReference>
<gene>
    <name evidence="5" type="ORF">LX70_01874</name>
</gene>
<dbReference type="PROSITE" id="PS50817">
    <property type="entry name" value="INTEIN_N_TER"/>
    <property type="match status" value="1"/>
</dbReference>
<dbReference type="AlphaFoldDB" id="A0A2S8S8I1"/>
<feature type="region of interest" description="Disordered" evidence="3">
    <location>
        <begin position="126"/>
        <end position="150"/>
    </location>
</feature>
<dbReference type="SUPFAM" id="SSF51294">
    <property type="entry name" value="Hedgehog/intein (Hint) domain"/>
    <property type="match status" value="1"/>
</dbReference>
<evidence type="ECO:0000256" key="1">
    <source>
        <dbReference type="ARBA" id="ARBA00004613"/>
    </source>
</evidence>
<dbReference type="PRINTS" id="PR00313">
    <property type="entry name" value="CABNDNGRPT"/>
</dbReference>
<name>A0A2S8S8I1_9RHOB</name>
<dbReference type="InterPro" id="IPR036844">
    <property type="entry name" value="Hint_dom_sf"/>
</dbReference>
<accession>A0A2S8S8I1</accession>
<proteinExistence type="predicted"/>
<dbReference type="InterPro" id="IPR028992">
    <property type="entry name" value="Hedgehog/Intein_dom"/>
</dbReference>
<comment type="caution">
    <text evidence="5">The sequence shown here is derived from an EMBL/GenBank/DDBJ whole genome shotgun (WGS) entry which is preliminary data.</text>
</comment>
<dbReference type="InterPro" id="IPR050557">
    <property type="entry name" value="RTX_toxin/Mannuronan_C5-epim"/>
</dbReference>
<sequence>MGGAGNDLLRGGDGSDIFIFADGFGDDTIVGGTGGTNYDTLDFSAVTSPLTVVYSGDGAGTVTDATYTVTFSEIEHLILTAQPDLVDASADTAGTEIAAGSGNDTITGGAGNDVIWGGDDNDLIHGGGGDDHLSAGNGNDTVHGDAGNDSLWGGTGDDLIYGGTGDDYLEGEAGSNTLDGGDGSDTFSVSDGDTGTTIIGGEGGSDADTLLLRSTTSTSGVTVTFTGDEAGTFSFDGTAGSGTFTQVEAIWGTVYDDLIDASASSTGQILGGDGGADRIIGGTGADTLYGNAGNDTLIGGAGADVLDGGSGLDIADYSTSTAGVNVNLGAGVGSGGDAEGDSFLGIDGAIGSDYNDTLSGYDPTFTEEGQTFSNMFDGGAGDDYILGYGGEDTLYGGAGDDTLVGGQGNDLLSGGGGNDTFLYAIGNGADTITDFNAGNTGALDDGDATNNDFIDLTPYYDNLAELYADQADDGILNQSNTTDANGRVVDYSDNTQFGTSSLTFTGATANNTFFTAENTGVTCYLAGTRILTPEGEVPIERLRVGDLVTTRDHGAQPIRWIGVSEVIVTPPVAPIHIGAGALGPSLPRRDLYVSPQHRMLVRSRIVERMMGVDEGLVAAKKLTALPGISAIGATGRLRYHHLMCDAHEIIFAEGGHRKRFCPARRPARCWAPTPGRSFRRSFPTWPSMRPRPPPRGRSFRGRACGGWSNGTGATPRPLFETAPL</sequence>
<evidence type="ECO:0000313" key="6">
    <source>
        <dbReference type="Proteomes" id="UP000238338"/>
    </source>
</evidence>
<dbReference type="Gene3D" id="2.150.10.10">
    <property type="entry name" value="Serralysin-like metalloprotease, C-terminal"/>
    <property type="match status" value="3"/>
</dbReference>
<dbReference type="GO" id="GO:0005509">
    <property type="term" value="F:calcium ion binding"/>
    <property type="evidence" value="ECO:0007669"/>
    <property type="project" value="InterPro"/>
</dbReference>
<evidence type="ECO:0000256" key="2">
    <source>
        <dbReference type="ARBA" id="ARBA00022525"/>
    </source>
</evidence>
<evidence type="ECO:0000259" key="4">
    <source>
        <dbReference type="Pfam" id="PF13403"/>
    </source>
</evidence>
<comment type="subcellular location">
    <subcellularLocation>
        <location evidence="1">Secreted</location>
    </subcellularLocation>
</comment>
<dbReference type="InterPro" id="IPR006141">
    <property type="entry name" value="Intein_N"/>
</dbReference>
<dbReference type="PROSITE" id="PS00330">
    <property type="entry name" value="HEMOLYSIN_CALCIUM"/>
    <property type="match status" value="6"/>
</dbReference>
<dbReference type="OrthoDB" id="6305173at2"/>
<organism evidence="5 6">
    <name type="scientific">Albidovulum denitrificans</name>
    <dbReference type="NCBI Taxonomy" id="404881"/>
    <lineage>
        <taxon>Bacteria</taxon>
        <taxon>Pseudomonadati</taxon>
        <taxon>Pseudomonadota</taxon>
        <taxon>Alphaproteobacteria</taxon>
        <taxon>Rhodobacterales</taxon>
        <taxon>Paracoccaceae</taxon>
        <taxon>Albidovulum</taxon>
    </lineage>
</organism>
<evidence type="ECO:0000313" key="5">
    <source>
        <dbReference type="EMBL" id="PQV57018.1"/>
    </source>
</evidence>
<dbReference type="Pfam" id="PF13403">
    <property type="entry name" value="Hint_2"/>
    <property type="match status" value="1"/>
</dbReference>
<keyword evidence="6" id="KW-1185">Reference proteome</keyword>
<evidence type="ECO:0000256" key="3">
    <source>
        <dbReference type="SAM" id="MobiDB-lite"/>
    </source>
</evidence>
<protein>
    <submittedName>
        <fullName evidence="5">Ca2+-binding RTX toxin-like protein</fullName>
    </submittedName>
</protein>
<dbReference type="GO" id="GO:0005576">
    <property type="term" value="C:extracellular region"/>
    <property type="evidence" value="ECO:0007669"/>
    <property type="project" value="UniProtKB-SubCell"/>
</dbReference>